<dbReference type="Pfam" id="PF13193">
    <property type="entry name" value="AMP-binding_C"/>
    <property type="match status" value="1"/>
</dbReference>
<name>A0A511Z339_9BACL</name>
<accession>A0A511Z339</accession>
<dbReference type="OrthoDB" id="9778383at2"/>
<dbReference type="SUPFAM" id="SSF56801">
    <property type="entry name" value="Acetyl-CoA synthetase-like"/>
    <property type="match status" value="1"/>
</dbReference>
<dbReference type="EMBL" id="BJYL01000003">
    <property type="protein sequence ID" value="GEN81859.1"/>
    <property type="molecule type" value="Genomic_DNA"/>
</dbReference>
<comment type="similarity">
    <text evidence="1">Belongs to the ATP-dependent AMP-binding enzyme family.</text>
</comment>
<sequence>MKNQPLYEYLVHHSIQNPKKIAINFYGYEITYDRLIKEIDQMANYLYSLSVRKGETVAVFMQNSPQYVISYFAVQKLGATVGPCNPMFKEMELEYQLRDLEAKVLITTPDLYPVFEKIKDDTEVSEVILANYSDYLNEKSDPQFPEIISNKTYPETQQWKDVMKMSIPKMERTEINMKEDISLVIYTSGTTGSPKGAQLTFKNTEFKSWCVAENFKFSQSDVFVSVMPLFHIAGKLVGMTAALMAGGTVVIMTRFNSESMLRIIEKYKASVLYTTTPMNTQMMETTLFKKTDFSSLRLNIVTSFGIQISKEISDQWETVTGIPLMEFAYGMSETHTGNSLMPPEAIKYGTVGKPTFETDIKIVNPENLDEELSIGEQGLILLKSPSVFKGYRGKEEETQKSFHNGYFNTGDIGKFDSDGYLYFLGREKEMIKCSGYSVYPEEVEKMLIQHEDISQAAVIGVPDPIRGESVKAFIVCSNSSDLTKEEVIRWAKERMSAYKYPREVEFLDELPKTSSGKVLRRMLRQEESCT</sequence>
<dbReference type="InterPro" id="IPR020845">
    <property type="entry name" value="AMP-binding_CS"/>
</dbReference>
<dbReference type="AlphaFoldDB" id="A0A511Z339"/>
<evidence type="ECO:0000256" key="1">
    <source>
        <dbReference type="ARBA" id="ARBA00006432"/>
    </source>
</evidence>
<comment type="caution">
    <text evidence="5">The sequence shown here is derived from an EMBL/GenBank/DDBJ whole genome shotgun (WGS) entry which is preliminary data.</text>
</comment>
<dbReference type="PANTHER" id="PTHR43201">
    <property type="entry name" value="ACYL-COA SYNTHETASE"/>
    <property type="match status" value="1"/>
</dbReference>
<organism evidence="5 6">
    <name type="scientific">Sporosarcina luteola</name>
    <dbReference type="NCBI Taxonomy" id="582850"/>
    <lineage>
        <taxon>Bacteria</taxon>
        <taxon>Bacillati</taxon>
        <taxon>Bacillota</taxon>
        <taxon>Bacilli</taxon>
        <taxon>Bacillales</taxon>
        <taxon>Caryophanaceae</taxon>
        <taxon>Sporosarcina</taxon>
    </lineage>
</organism>
<feature type="domain" description="AMP-binding enzyme C-terminal" evidence="4">
    <location>
        <begin position="442"/>
        <end position="517"/>
    </location>
</feature>
<dbReference type="GO" id="GO:0031956">
    <property type="term" value="F:medium-chain fatty acid-CoA ligase activity"/>
    <property type="evidence" value="ECO:0007669"/>
    <property type="project" value="TreeGrafter"/>
</dbReference>
<evidence type="ECO:0000256" key="2">
    <source>
        <dbReference type="ARBA" id="ARBA00022598"/>
    </source>
</evidence>
<dbReference type="FunFam" id="3.30.300.30:FF:000008">
    <property type="entry name" value="2,3-dihydroxybenzoate-AMP ligase"/>
    <property type="match status" value="1"/>
</dbReference>
<reference evidence="5 6" key="1">
    <citation type="submission" date="2019-07" db="EMBL/GenBank/DDBJ databases">
        <title>Whole genome shotgun sequence of Sporosarcina luteola NBRC 105378.</title>
        <authorList>
            <person name="Hosoyama A."/>
            <person name="Uohara A."/>
            <person name="Ohji S."/>
            <person name="Ichikawa N."/>
        </authorList>
    </citation>
    <scope>NUCLEOTIDE SEQUENCE [LARGE SCALE GENOMIC DNA]</scope>
    <source>
        <strain evidence="5 6">NBRC 105378</strain>
    </source>
</reference>
<evidence type="ECO:0000259" key="4">
    <source>
        <dbReference type="Pfam" id="PF13193"/>
    </source>
</evidence>
<dbReference type="PANTHER" id="PTHR43201:SF5">
    <property type="entry name" value="MEDIUM-CHAIN ACYL-COA LIGASE ACSF2, MITOCHONDRIAL"/>
    <property type="match status" value="1"/>
</dbReference>
<dbReference type="InterPro" id="IPR042099">
    <property type="entry name" value="ANL_N_sf"/>
</dbReference>
<keyword evidence="2 5" id="KW-0436">Ligase</keyword>
<dbReference type="Pfam" id="PF00501">
    <property type="entry name" value="AMP-binding"/>
    <property type="match status" value="1"/>
</dbReference>
<dbReference type="Gene3D" id="3.30.300.30">
    <property type="match status" value="1"/>
</dbReference>
<evidence type="ECO:0000259" key="3">
    <source>
        <dbReference type="Pfam" id="PF00501"/>
    </source>
</evidence>
<dbReference type="RefSeq" id="WP_147054334.1">
    <property type="nucleotide sequence ID" value="NZ_BJYL01000003.1"/>
</dbReference>
<dbReference type="PROSITE" id="PS00455">
    <property type="entry name" value="AMP_BINDING"/>
    <property type="match status" value="1"/>
</dbReference>
<evidence type="ECO:0000313" key="6">
    <source>
        <dbReference type="Proteomes" id="UP000321901"/>
    </source>
</evidence>
<proteinExistence type="inferred from homology"/>
<dbReference type="Gene3D" id="3.40.50.12780">
    <property type="entry name" value="N-terminal domain of ligase-like"/>
    <property type="match status" value="1"/>
</dbReference>
<feature type="domain" description="AMP-dependent synthetase/ligase" evidence="3">
    <location>
        <begin position="16"/>
        <end position="391"/>
    </location>
</feature>
<dbReference type="Proteomes" id="UP000321901">
    <property type="component" value="Unassembled WGS sequence"/>
</dbReference>
<protein>
    <submittedName>
        <fullName evidence="5">Long-chain-fatty-acid--CoA ligase</fullName>
    </submittedName>
</protein>
<gene>
    <name evidence="5" type="ORF">SLU01_01710</name>
</gene>
<dbReference type="GO" id="GO:0006631">
    <property type="term" value="P:fatty acid metabolic process"/>
    <property type="evidence" value="ECO:0007669"/>
    <property type="project" value="TreeGrafter"/>
</dbReference>
<dbReference type="InterPro" id="IPR045851">
    <property type="entry name" value="AMP-bd_C_sf"/>
</dbReference>
<keyword evidence="6" id="KW-1185">Reference proteome</keyword>
<evidence type="ECO:0000313" key="5">
    <source>
        <dbReference type="EMBL" id="GEN81859.1"/>
    </source>
</evidence>
<dbReference type="InterPro" id="IPR000873">
    <property type="entry name" value="AMP-dep_synth/lig_dom"/>
</dbReference>
<dbReference type="InterPro" id="IPR025110">
    <property type="entry name" value="AMP-bd_C"/>
</dbReference>